<name>A0A840THF1_9BACT</name>
<evidence type="ECO:0000313" key="9">
    <source>
        <dbReference type="EMBL" id="MBB5282691.1"/>
    </source>
</evidence>
<reference evidence="9 10" key="1">
    <citation type="submission" date="2020-08" db="EMBL/GenBank/DDBJ databases">
        <title>Genomic Encyclopedia of Type Strains, Phase IV (KMG-IV): sequencing the most valuable type-strain genomes for metagenomic binning, comparative biology and taxonomic classification.</title>
        <authorList>
            <person name="Goeker M."/>
        </authorList>
    </citation>
    <scope>NUCLEOTIDE SEQUENCE [LARGE SCALE GENOMIC DNA]</scope>
    <source>
        <strain evidence="9 10">DSM 105074</strain>
    </source>
</reference>
<comment type="caution">
    <text evidence="9">The sequence shown here is derived from an EMBL/GenBank/DDBJ whole genome shotgun (WGS) entry which is preliminary data.</text>
</comment>
<organism evidence="9 10">
    <name type="scientific">Rhabdobacter roseus</name>
    <dbReference type="NCBI Taxonomy" id="1655419"/>
    <lineage>
        <taxon>Bacteria</taxon>
        <taxon>Pseudomonadati</taxon>
        <taxon>Bacteroidota</taxon>
        <taxon>Cytophagia</taxon>
        <taxon>Cytophagales</taxon>
        <taxon>Cytophagaceae</taxon>
        <taxon>Rhabdobacter</taxon>
    </lineage>
</organism>
<evidence type="ECO:0000259" key="8">
    <source>
        <dbReference type="PROSITE" id="PS51296"/>
    </source>
</evidence>
<dbReference type="Proteomes" id="UP000557307">
    <property type="component" value="Unassembled WGS sequence"/>
</dbReference>
<proteinExistence type="predicted"/>
<feature type="domain" description="Rieske" evidence="8">
    <location>
        <begin position="13"/>
        <end position="115"/>
    </location>
</feature>
<dbReference type="Gene3D" id="2.102.10.10">
    <property type="entry name" value="Rieske [2Fe-2S] iron-sulphur domain"/>
    <property type="match status" value="1"/>
</dbReference>
<dbReference type="RefSeq" id="WP_184171258.1">
    <property type="nucleotide sequence ID" value="NZ_JACHGF010000001.1"/>
</dbReference>
<dbReference type="PROSITE" id="PS51296">
    <property type="entry name" value="RIESKE"/>
    <property type="match status" value="1"/>
</dbReference>
<evidence type="ECO:0000256" key="7">
    <source>
        <dbReference type="ARBA" id="ARBA00023063"/>
    </source>
</evidence>
<evidence type="ECO:0000256" key="6">
    <source>
        <dbReference type="ARBA" id="ARBA00023014"/>
    </source>
</evidence>
<dbReference type="InterPro" id="IPR052034">
    <property type="entry name" value="NasD-like"/>
</dbReference>
<dbReference type="SUPFAM" id="SSF50022">
    <property type="entry name" value="ISP domain"/>
    <property type="match status" value="1"/>
</dbReference>
<dbReference type="InterPro" id="IPR017941">
    <property type="entry name" value="Rieske_2Fe-2S"/>
</dbReference>
<keyword evidence="5" id="KW-0408">Iron</keyword>
<dbReference type="GO" id="GO:0046872">
    <property type="term" value="F:metal ion binding"/>
    <property type="evidence" value="ECO:0007669"/>
    <property type="project" value="UniProtKB-KW"/>
</dbReference>
<keyword evidence="2" id="KW-0001">2Fe-2S</keyword>
<evidence type="ECO:0000256" key="1">
    <source>
        <dbReference type="ARBA" id="ARBA00022617"/>
    </source>
</evidence>
<dbReference type="CDD" id="cd03529">
    <property type="entry name" value="Rieske_NirD"/>
    <property type="match status" value="1"/>
</dbReference>
<dbReference type="InterPro" id="IPR036922">
    <property type="entry name" value="Rieske_2Fe-2S_sf"/>
</dbReference>
<keyword evidence="7" id="KW-0534">Nitrate assimilation</keyword>
<dbReference type="AlphaFoldDB" id="A0A840THF1"/>
<evidence type="ECO:0000313" key="10">
    <source>
        <dbReference type="Proteomes" id="UP000557307"/>
    </source>
</evidence>
<dbReference type="PROSITE" id="PS51300">
    <property type="entry name" value="NIRD"/>
    <property type="match status" value="1"/>
</dbReference>
<keyword evidence="10" id="KW-1185">Reference proteome</keyword>
<accession>A0A840THF1</accession>
<dbReference type="EC" id="1.7.1.15" evidence="9"/>
<dbReference type="InterPro" id="IPR012748">
    <property type="entry name" value="Rieske-like_NirD"/>
</dbReference>
<gene>
    <name evidence="9" type="ORF">HNQ92_000812</name>
</gene>
<evidence type="ECO:0000256" key="4">
    <source>
        <dbReference type="ARBA" id="ARBA00023002"/>
    </source>
</evidence>
<evidence type="ECO:0000256" key="5">
    <source>
        <dbReference type="ARBA" id="ARBA00023004"/>
    </source>
</evidence>
<keyword evidence="1" id="KW-0349">Heme</keyword>
<dbReference type="PANTHER" id="PTHR43809">
    <property type="entry name" value="NITRITE REDUCTASE (NADH) LARGE SUBUNIT"/>
    <property type="match status" value="1"/>
</dbReference>
<sequence length="117" mass="13248">MELITNDKDKITWHLACRAEDVPEDGGACALIEGRQIAIFNFTRRNEWYATDNQCPHRQQMALARGMIGSQLDEPKVACPFHKKTFSLRDGSCLSGDAYRIETYPVRVKEGLVYVGL</sequence>
<keyword evidence="4 9" id="KW-0560">Oxidoreductase</keyword>
<evidence type="ECO:0000256" key="2">
    <source>
        <dbReference type="ARBA" id="ARBA00022714"/>
    </source>
</evidence>
<dbReference type="Pfam" id="PF13806">
    <property type="entry name" value="Rieske_2"/>
    <property type="match status" value="1"/>
</dbReference>
<dbReference type="PANTHER" id="PTHR43809:SF1">
    <property type="entry name" value="NITRITE REDUCTASE (NADH) LARGE SUBUNIT"/>
    <property type="match status" value="1"/>
</dbReference>
<evidence type="ECO:0000256" key="3">
    <source>
        <dbReference type="ARBA" id="ARBA00022723"/>
    </source>
</evidence>
<dbReference type="GO" id="GO:0051537">
    <property type="term" value="F:2 iron, 2 sulfur cluster binding"/>
    <property type="evidence" value="ECO:0007669"/>
    <property type="project" value="UniProtKB-KW"/>
</dbReference>
<keyword evidence="3" id="KW-0479">Metal-binding</keyword>
<dbReference type="NCBIfam" id="TIGR02378">
    <property type="entry name" value="nirD_assim_sml"/>
    <property type="match status" value="1"/>
</dbReference>
<dbReference type="EMBL" id="JACHGF010000001">
    <property type="protein sequence ID" value="MBB5282691.1"/>
    <property type="molecule type" value="Genomic_DNA"/>
</dbReference>
<dbReference type="GO" id="GO:0042128">
    <property type="term" value="P:nitrate assimilation"/>
    <property type="evidence" value="ECO:0007669"/>
    <property type="project" value="UniProtKB-KW"/>
</dbReference>
<keyword evidence="6" id="KW-0411">Iron-sulfur</keyword>
<protein>
    <submittedName>
        <fullName evidence="9">Nitrite reductase (NADH) small subunit</fullName>
        <ecNumber evidence="9">1.7.1.15</ecNumber>
    </submittedName>
</protein>
<dbReference type="GO" id="GO:0106316">
    <property type="term" value="F:nitrite reductase (NADH) activity"/>
    <property type="evidence" value="ECO:0007669"/>
    <property type="project" value="UniProtKB-EC"/>
</dbReference>